<feature type="compositionally biased region" description="Low complexity" evidence="1">
    <location>
        <begin position="703"/>
        <end position="717"/>
    </location>
</feature>
<dbReference type="GO" id="GO:0016301">
    <property type="term" value="F:kinase activity"/>
    <property type="evidence" value="ECO:0007669"/>
    <property type="project" value="UniProtKB-KW"/>
</dbReference>
<keyword evidence="2" id="KW-0732">Signal</keyword>
<keyword evidence="4" id="KW-1185">Reference proteome</keyword>
<accession>A0ABR7N260</accession>
<name>A0ABR7N260_9FIRM</name>
<evidence type="ECO:0000256" key="1">
    <source>
        <dbReference type="SAM" id="MobiDB-lite"/>
    </source>
</evidence>
<feature type="compositionally biased region" description="Polar residues" evidence="1">
    <location>
        <begin position="718"/>
        <end position="728"/>
    </location>
</feature>
<gene>
    <name evidence="3" type="ORF">H8704_08810</name>
</gene>
<dbReference type="Pfam" id="PF13306">
    <property type="entry name" value="LRR_5"/>
    <property type="match status" value="1"/>
</dbReference>
<comment type="caution">
    <text evidence="3">The sequence shown here is derived from an EMBL/GenBank/DDBJ whole genome shotgun (WGS) entry which is preliminary data.</text>
</comment>
<organism evidence="3 4">
    <name type="scientific">Jutongia huaianensis</name>
    <dbReference type="NCBI Taxonomy" id="2763668"/>
    <lineage>
        <taxon>Bacteria</taxon>
        <taxon>Bacillati</taxon>
        <taxon>Bacillota</taxon>
        <taxon>Clostridia</taxon>
        <taxon>Lachnospirales</taxon>
        <taxon>Lachnospiraceae</taxon>
        <taxon>Jutongia</taxon>
    </lineage>
</organism>
<feature type="signal peptide" evidence="2">
    <location>
        <begin position="1"/>
        <end position="28"/>
    </location>
</feature>
<keyword evidence="3" id="KW-0418">Kinase</keyword>
<keyword evidence="3" id="KW-0808">Transferase</keyword>
<dbReference type="InterPro" id="IPR026906">
    <property type="entry name" value="LRR_5"/>
</dbReference>
<reference evidence="3 4" key="1">
    <citation type="submission" date="2020-08" db="EMBL/GenBank/DDBJ databases">
        <title>Genome public.</title>
        <authorList>
            <person name="Liu C."/>
            <person name="Sun Q."/>
        </authorList>
    </citation>
    <scope>NUCLEOTIDE SEQUENCE [LARGE SCALE GENOMIC DNA]</scope>
    <source>
        <strain evidence="3 4">NSJ-37</strain>
    </source>
</reference>
<proteinExistence type="predicted"/>
<evidence type="ECO:0000313" key="3">
    <source>
        <dbReference type="EMBL" id="MBC8562721.1"/>
    </source>
</evidence>
<evidence type="ECO:0000313" key="4">
    <source>
        <dbReference type="Proteomes" id="UP000606193"/>
    </source>
</evidence>
<dbReference type="InterPro" id="IPR026876">
    <property type="entry name" value="Fn3_assoc_repeat"/>
</dbReference>
<protein>
    <submittedName>
        <fullName evidence="3">CotH kinase family protein</fullName>
    </submittedName>
</protein>
<dbReference type="RefSeq" id="WP_249298013.1">
    <property type="nucleotide sequence ID" value="NZ_JACRSX010000011.1"/>
</dbReference>
<feature type="chain" id="PRO_5047169993" evidence="2">
    <location>
        <begin position="29"/>
        <end position="894"/>
    </location>
</feature>
<dbReference type="Gene3D" id="3.80.10.10">
    <property type="entry name" value="Ribonuclease Inhibitor"/>
    <property type="match status" value="1"/>
</dbReference>
<sequence>MRKTGKKLVAVIAAVSMTISMAPSSGHATVRSISMQQAKASERSEAVQGVVKQKAKDDTAAAEVTFSKASGTYGDAFQLELSGTEGDTALYYTTDGSDPSDPDNKNRILYQDGGIAIADRSNDENVLSAIDPVLFDSVNVTASKDGKNFESTVQKPSKEAVDKCTVIKAAAQHADGTYSAVFTNTYFVGDMAEHIDGISESCEAAGKNLAVMSISMDADDLFDSTKGIYVKGDTFENALKEYLAAGKTINDWNASDTCRGLDANYKQKGRNWERKTHIDYFESDGTKTKCKLQQDCGIRIQGNYSRSDYQKSFRLYARDEYGKKNFKYDFWDNAVDDQGNVINKYKKIVLRNGGNCAFTTKFSDSYWQSLLQEIDCDNQSARPCVVYLNGEYWGVYILQDDFCGAFMENKHGVNKDNVVIYKGDAEAIQPLGYKLDEGDLPEGVTDEDYYLKDLESFMSTHKDVSDQKDYDELAAMVDEDSIIDYFATEVWINNKWDWPGKNWSMWKSTVTDETNPYADGKWRFMVYDVEFGGISGSDDKSGNAIKASGLLQTGTADPDSVNHDKPHVRCFALMMTNEAFREKFIARLESFSTGMFEYNRAIERADLFQGVYQPILQQFFDRFPTNSGMTADKAVNGDGGNAYGTLKAIRNFLNGRDKQVAKISSYIRKQYTADSTPSPKPTDTAVPTASAEVTETPALPTGSPSAAPVQPSVAPVQTTAPSETPKSTSVKKEKLADGTIVIKKTDEAGKAVSTKYETKTGIYLLKSDNTLCYQKENQTALKNQTSVVIRDVEKINGKSLRVSEIEKGTFQGLSKLKKITIGKNVVAIGQDAFRGCSSLKKITIRSVRLKKVGKNAIRGVHKKVQIICPKGKKKAYQKLFEKKTGFAKKTMIIK</sequence>
<dbReference type="Pfam" id="PF13287">
    <property type="entry name" value="Fn3_assoc"/>
    <property type="match status" value="1"/>
</dbReference>
<dbReference type="InterPro" id="IPR032675">
    <property type="entry name" value="LRR_dom_sf"/>
</dbReference>
<dbReference type="EMBL" id="JACRSX010000011">
    <property type="protein sequence ID" value="MBC8562721.1"/>
    <property type="molecule type" value="Genomic_DNA"/>
</dbReference>
<dbReference type="InterPro" id="IPR014867">
    <property type="entry name" value="Spore_coat_CotH_CotH2/3/7"/>
</dbReference>
<dbReference type="Proteomes" id="UP000606193">
    <property type="component" value="Unassembled WGS sequence"/>
</dbReference>
<dbReference type="Pfam" id="PF08757">
    <property type="entry name" value="CotH"/>
    <property type="match status" value="1"/>
</dbReference>
<evidence type="ECO:0000256" key="2">
    <source>
        <dbReference type="SAM" id="SignalP"/>
    </source>
</evidence>
<dbReference type="SUPFAM" id="SSF52058">
    <property type="entry name" value="L domain-like"/>
    <property type="match status" value="1"/>
</dbReference>
<feature type="region of interest" description="Disordered" evidence="1">
    <location>
        <begin position="671"/>
        <end position="732"/>
    </location>
</feature>